<evidence type="ECO:0000313" key="3">
    <source>
        <dbReference type="Proteomes" id="UP000516424"/>
    </source>
</evidence>
<dbReference type="EMBL" id="AP023410">
    <property type="protein sequence ID" value="BCK74566.1"/>
    <property type="molecule type" value="Genomic_DNA"/>
</dbReference>
<gene>
    <name evidence="2" type="ORF">EMQ_0172</name>
</gene>
<keyword evidence="3" id="KW-1185">Reference proteome</keyword>
<dbReference type="AlphaFoldDB" id="A0AB33ICK2"/>
<name>A0AB33ICK2_ACEAC</name>
<evidence type="ECO:0000256" key="1">
    <source>
        <dbReference type="SAM" id="Phobius"/>
    </source>
</evidence>
<keyword evidence="1" id="KW-1133">Transmembrane helix</keyword>
<organism evidence="2 3">
    <name type="scientific">Acetobacter aceti NBRC 14818</name>
    <dbReference type="NCBI Taxonomy" id="887700"/>
    <lineage>
        <taxon>Bacteria</taxon>
        <taxon>Pseudomonadati</taxon>
        <taxon>Pseudomonadota</taxon>
        <taxon>Alphaproteobacteria</taxon>
        <taxon>Acetobacterales</taxon>
        <taxon>Acetobacteraceae</taxon>
        <taxon>Acetobacter</taxon>
        <taxon>Acetobacter subgen. Acetobacter</taxon>
    </lineage>
</organism>
<feature type="transmembrane region" description="Helical" evidence="1">
    <location>
        <begin position="129"/>
        <end position="153"/>
    </location>
</feature>
<dbReference type="Proteomes" id="UP000516424">
    <property type="component" value="Chromosome"/>
</dbReference>
<reference evidence="2 3" key="1">
    <citation type="journal article" date="2011" name="Microbiology">
        <title>Transcriptome response to different carbon sources in Acetobacter aceti.</title>
        <authorList>
            <person name="Sakurai K."/>
            <person name="Arai H."/>
            <person name="Ishii M."/>
            <person name="Igarashi Y."/>
        </authorList>
    </citation>
    <scope>NUCLEOTIDE SEQUENCE [LARGE SCALE GENOMIC DNA]</scope>
    <source>
        <strain evidence="2 3">NBRC 14818</strain>
    </source>
</reference>
<proteinExistence type="predicted"/>
<sequence>MCEIKMNNIENEIFHDKNIFCLYKEARKYVVSVSNIIVSIFFGVSFFILSAIGLFLVHGLFDFSKIPSVIRTEVSLGISYTSSILGFLVSGFALFFALISKKEIKKLVYTAYPIKKNNEKKISCMRMTLYSFMYVFVHYALFLLLCLLVSLFFPEGGPLQYITTYIFNSHQYIMKITCLIFLSTISGWFIYIVMLLKSFIWNLYQSILLSIALGFEEDSV</sequence>
<evidence type="ECO:0000313" key="2">
    <source>
        <dbReference type="EMBL" id="BCK74566.1"/>
    </source>
</evidence>
<keyword evidence="1" id="KW-0812">Transmembrane</keyword>
<feature type="transmembrane region" description="Helical" evidence="1">
    <location>
        <begin position="173"/>
        <end position="196"/>
    </location>
</feature>
<feature type="transmembrane region" description="Helical" evidence="1">
    <location>
        <begin position="36"/>
        <end position="57"/>
    </location>
</feature>
<protein>
    <recommendedName>
        <fullName evidence="4">Glycerophosphoryl diester phosphodiesterase membrane domain-containing protein</fullName>
    </recommendedName>
</protein>
<accession>A0AB33ICK2</accession>
<feature type="transmembrane region" description="Helical" evidence="1">
    <location>
        <begin position="77"/>
        <end position="99"/>
    </location>
</feature>
<evidence type="ECO:0008006" key="4">
    <source>
        <dbReference type="Google" id="ProtNLM"/>
    </source>
</evidence>
<keyword evidence="1" id="KW-0472">Membrane</keyword>